<dbReference type="PANTHER" id="PTHR30193">
    <property type="entry name" value="ABC TRANSPORTER PERMEASE PROTEIN"/>
    <property type="match status" value="1"/>
</dbReference>
<dbReference type="RefSeq" id="WP_311863480.1">
    <property type="nucleotide sequence ID" value="NZ_JAUZVV010000003.1"/>
</dbReference>
<evidence type="ECO:0000313" key="10">
    <source>
        <dbReference type="Proteomes" id="UP001251849"/>
    </source>
</evidence>
<keyword evidence="10" id="KW-1185">Reference proteome</keyword>
<feature type="transmembrane region" description="Helical" evidence="7">
    <location>
        <begin position="142"/>
        <end position="167"/>
    </location>
</feature>
<evidence type="ECO:0000256" key="6">
    <source>
        <dbReference type="ARBA" id="ARBA00023136"/>
    </source>
</evidence>
<sequence>MVLPAFVAYSFVTLVPSGQGAIVAFSDWNGISASYDLIGLDNFRRLLSDPRALGAFGNTLALAAVVMILQNVIGLGLALALNSAVRSRNLLRVIFFAPVVLTPLVSGYIWSYMLSPQGGLNSTLRSVGLEALAMDWLGDPRYALGAVCVAIIWQFSGYSMVIFLAGLQAIPVELTEAAAIDGAGPWRRFVSITLPLLNGAIVINLLLTLIGGLGQFDQVIAMTNGGPGTSTETISTTIYKIGFQLGDYSYGTALALAMTVVVAVLAFIQFRLTSRQVR</sequence>
<feature type="domain" description="ABC transmembrane type-1" evidence="8">
    <location>
        <begin position="56"/>
        <end position="269"/>
    </location>
</feature>
<feature type="transmembrane region" description="Helical" evidence="7">
    <location>
        <begin position="93"/>
        <end position="113"/>
    </location>
</feature>
<protein>
    <submittedName>
        <fullName evidence="9">Sugar ABC transporter permease</fullName>
    </submittedName>
</protein>
<dbReference type="CDD" id="cd06261">
    <property type="entry name" value="TM_PBP2"/>
    <property type="match status" value="1"/>
</dbReference>
<evidence type="ECO:0000313" key="9">
    <source>
        <dbReference type="EMBL" id="MDT3318137.1"/>
    </source>
</evidence>
<proteinExistence type="inferred from homology"/>
<evidence type="ECO:0000256" key="7">
    <source>
        <dbReference type="RuleBase" id="RU363032"/>
    </source>
</evidence>
<dbReference type="Gene3D" id="1.10.3720.10">
    <property type="entry name" value="MetI-like"/>
    <property type="match status" value="1"/>
</dbReference>
<accession>A0ABU3GGK3</accession>
<name>A0ABU3GGK3_9MICO</name>
<dbReference type="SUPFAM" id="SSF161098">
    <property type="entry name" value="MetI-like"/>
    <property type="match status" value="1"/>
</dbReference>
<gene>
    <name evidence="9" type="ORF">Q9S71_15015</name>
</gene>
<feature type="transmembrane region" description="Helical" evidence="7">
    <location>
        <begin position="188"/>
        <end position="210"/>
    </location>
</feature>
<comment type="subcellular location">
    <subcellularLocation>
        <location evidence="1 7">Cell membrane</location>
        <topology evidence="1 7">Multi-pass membrane protein</topology>
    </subcellularLocation>
</comment>
<dbReference type="Proteomes" id="UP001251849">
    <property type="component" value="Unassembled WGS sequence"/>
</dbReference>
<evidence type="ECO:0000256" key="1">
    <source>
        <dbReference type="ARBA" id="ARBA00004651"/>
    </source>
</evidence>
<feature type="transmembrane region" description="Helical" evidence="7">
    <location>
        <begin position="248"/>
        <end position="268"/>
    </location>
</feature>
<evidence type="ECO:0000256" key="5">
    <source>
        <dbReference type="ARBA" id="ARBA00022989"/>
    </source>
</evidence>
<comment type="caution">
    <text evidence="9">The sequence shown here is derived from an EMBL/GenBank/DDBJ whole genome shotgun (WGS) entry which is preliminary data.</text>
</comment>
<dbReference type="InterPro" id="IPR051393">
    <property type="entry name" value="ABC_transporter_permease"/>
</dbReference>
<organism evidence="9 10">
    <name type="scientific">Microbacterium gawkjiense</name>
    <dbReference type="NCBI Taxonomy" id="3067309"/>
    <lineage>
        <taxon>Bacteria</taxon>
        <taxon>Bacillati</taxon>
        <taxon>Actinomycetota</taxon>
        <taxon>Actinomycetes</taxon>
        <taxon>Micrococcales</taxon>
        <taxon>Microbacteriaceae</taxon>
        <taxon>Microbacterium</taxon>
    </lineage>
</organism>
<keyword evidence="5 7" id="KW-1133">Transmembrane helix</keyword>
<evidence type="ECO:0000259" key="8">
    <source>
        <dbReference type="PROSITE" id="PS50928"/>
    </source>
</evidence>
<keyword evidence="6 7" id="KW-0472">Membrane</keyword>
<dbReference type="PANTHER" id="PTHR30193:SF37">
    <property type="entry name" value="INNER MEMBRANE ABC TRANSPORTER PERMEASE PROTEIN YCJO"/>
    <property type="match status" value="1"/>
</dbReference>
<dbReference type="InterPro" id="IPR035906">
    <property type="entry name" value="MetI-like_sf"/>
</dbReference>
<evidence type="ECO:0000256" key="3">
    <source>
        <dbReference type="ARBA" id="ARBA00022475"/>
    </source>
</evidence>
<keyword evidence="2 7" id="KW-0813">Transport</keyword>
<keyword evidence="3" id="KW-1003">Cell membrane</keyword>
<evidence type="ECO:0000256" key="2">
    <source>
        <dbReference type="ARBA" id="ARBA00022448"/>
    </source>
</evidence>
<dbReference type="Pfam" id="PF00528">
    <property type="entry name" value="BPD_transp_1"/>
    <property type="match status" value="1"/>
</dbReference>
<reference evidence="9 10" key="1">
    <citation type="submission" date="2023-08" db="EMBL/GenBank/DDBJ databases">
        <title>Microbacterium aquilitoris sp. nov. and Microbacterium gwkjibeachense sp. nov., isolated from beach.</title>
        <authorList>
            <person name="Lee S.D."/>
            <person name="Yang H."/>
            <person name="Kim I."/>
        </authorList>
    </citation>
    <scope>NUCLEOTIDE SEQUENCE [LARGE SCALE GENOMIC DNA]</scope>
    <source>
        <strain evidence="9 10">KSW4-11</strain>
    </source>
</reference>
<evidence type="ECO:0000256" key="4">
    <source>
        <dbReference type="ARBA" id="ARBA00022692"/>
    </source>
</evidence>
<feature type="transmembrane region" description="Helical" evidence="7">
    <location>
        <begin position="60"/>
        <end position="81"/>
    </location>
</feature>
<dbReference type="InterPro" id="IPR000515">
    <property type="entry name" value="MetI-like"/>
</dbReference>
<dbReference type="PROSITE" id="PS50928">
    <property type="entry name" value="ABC_TM1"/>
    <property type="match status" value="1"/>
</dbReference>
<dbReference type="EMBL" id="JAUZVV010000003">
    <property type="protein sequence ID" value="MDT3318137.1"/>
    <property type="molecule type" value="Genomic_DNA"/>
</dbReference>
<comment type="similarity">
    <text evidence="7">Belongs to the binding-protein-dependent transport system permease family.</text>
</comment>
<keyword evidence="4 7" id="KW-0812">Transmembrane</keyword>